<dbReference type="GO" id="GO:0061665">
    <property type="term" value="F:SUMO ligase activity"/>
    <property type="evidence" value="ECO:0007669"/>
    <property type="project" value="TreeGrafter"/>
</dbReference>
<dbReference type="InterPro" id="IPR031141">
    <property type="entry name" value="SIZ1/2_SP-RING"/>
</dbReference>
<evidence type="ECO:0000256" key="5">
    <source>
        <dbReference type="ARBA" id="ARBA00022771"/>
    </source>
</evidence>
<comment type="similarity">
    <text evidence="2">Belongs to the PIAS family.</text>
</comment>
<organism evidence="13 14">
    <name type="scientific">Coleophoma cylindrospora</name>
    <dbReference type="NCBI Taxonomy" id="1849047"/>
    <lineage>
        <taxon>Eukaryota</taxon>
        <taxon>Fungi</taxon>
        <taxon>Dikarya</taxon>
        <taxon>Ascomycota</taxon>
        <taxon>Pezizomycotina</taxon>
        <taxon>Leotiomycetes</taxon>
        <taxon>Helotiales</taxon>
        <taxon>Dermateaceae</taxon>
        <taxon>Coleophoma</taxon>
    </lineage>
</organism>
<dbReference type="AlphaFoldDB" id="A0A3D8SSL9"/>
<keyword evidence="4" id="KW-0479">Metal-binding</keyword>
<evidence type="ECO:0000256" key="3">
    <source>
        <dbReference type="ARBA" id="ARBA00022679"/>
    </source>
</evidence>
<dbReference type="GO" id="GO:0016925">
    <property type="term" value="P:protein sumoylation"/>
    <property type="evidence" value="ECO:0007669"/>
    <property type="project" value="UniProtKB-UniPathway"/>
</dbReference>
<dbReference type="InterPro" id="IPR013083">
    <property type="entry name" value="Znf_RING/FYVE/PHD"/>
</dbReference>
<keyword evidence="6" id="KW-0833">Ubl conjugation pathway</keyword>
<dbReference type="Pfam" id="PF02037">
    <property type="entry name" value="SAP"/>
    <property type="match status" value="1"/>
</dbReference>
<dbReference type="Pfam" id="PF02891">
    <property type="entry name" value="zf-MIZ"/>
    <property type="match status" value="1"/>
</dbReference>
<dbReference type="Gene3D" id="3.30.40.10">
    <property type="entry name" value="Zinc/RING finger domain, C3HC4 (zinc finger)"/>
    <property type="match status" value="1"/>
</dbReference>
<evidence type="ECO:0000256" key="4">
    <source>
        <dbReference type="ARBA" id="ARBA00022723"/>
    </source>
</evidence>
<comment type="caution">
    <text evidence="13">The sequence shown here is derived from an EMBL/GenBank/DDBJ whole genome shotgun (WGS) entry which is preliminary data.</text>
</comment>
<feature type="region of interest" description="Disordered" evidence="9">
    <location>
        <begin position="396"/>
        <end position="521"/>
    </location>
</feature>
<feature type="compositionally biased region" description="Polar residues" evidence="9">
    <location>
        <begin position="416"/>
        <end position="425"/>
    </location>
</feature>
<dbReference type="PANTHER" id="PTHR10782">
    <property type="entry name" value="ZINC FINGER MIZ DOMAIN-CONTAINING PROTEIN"/>
    <property type="match status" value="1"/>
</dbReference>
<dbReference type="InterPro" id="IPR004181">
    <property type="entry name" value="Znf_MIZ"/>
</dbReference>
<gene>
    <name evidence="13" type="ORF">BP6252_01355</name>
</gene>
<dbReference type="InterPro" id="IPR038654">
    <property type="entry name" value="PINIT_sf"/>
</dbReference>
<dbReference type="InterPro" id="IPR003034">
    <property type="entry name" value="SAP_dom"/>
</dbReference>
<proteinExistence type="inferred from homology"/>
<name>A0A3D8SSL9_9HELO</name>
<feature type="domain" description="PINIT" evidence="12">
    <location>
        <begin position="124"/>
        <end position="284"/>
    </location>
</feature>
<accession>A0A3D8SSL9</accession>
<dbReference type="Proteomes" id="UP000256645">
    <property type="component" value="Unassembled WGS sequence"/>
</dbReference>
<dbReference type="SMART" id="SM00513">
    <property type="entry name" value="SAP"/>
    <property type="match status" value="1"/>
</dbReference>
<evidence type="ECO:0000256" key="6">
    <source>
        <dbReference type="ARBA" id="ARBA00022786"/>
    </source>
</evidence>
<evidence type="ECO:0000313" key="14">
    <source>
        <dbReference type="Proteomes" id="UP000256645"/>
    </source>
</evidence>
<dbReference type="PROSITE" id="PS50800">
    <property type="entry name" value="SAP"/>
    <property type="match status" value="1"/>
</dbReference>
<feature type="compositionally biased region" description="Polar residues" evidence="9">
    <location>
        <begin position="396"/>
        <end position="407"/>
    </location>
</feature>
<comment type="pathway">
    <text evidence="1">Protein modification; protein sumoylation.</text>
</comment>
<evidence type="ECO:0000256" key="1">
    <source>
        <dbReference type="ARBA" id="ARBA00004718"/>
    </source>
</evidence>
<dbReference type="PROSITE" id="PS51044">
    <property type="entry name" value="ZF_SP_RING"/>
    <property type="match status" value="1"/>
</dbReference>
<evidence type="ECO:0000259" key="12">
    <source>
        <dbReference type="PROSITE" id="PS51466"/>
    </source>
</evidence>
<evidence type="ECO:0000256" key="7">
    <source>
        <dbReference type="ARBA" id="ARBA00022833"/>
    </source>
</evidence>
<dbReference type="UniPathway" id="UPA00886"/>
<keyword evidence="7" id="KW-0862">Zinc</keyword>
<dbReference type="CDD" id="cd16792">
    <property type="entry name" value="SP-RING_Siz-like"/>
    <property type="match status" value="1"/>
</dbReference>
<evidence type="ECO:0000313" key="13">
    <source>
        <dbReference type="EMBL" id="RDW89323.1"/>
    </source>
</evidence>
<evidence type="ECO:0000256" key="8">
    <source>
        <dbReference type="PROSITE-ProRule" id="PRU00452"/>
    </source>
</evidence>
<dbReference type="GO" id="GO:0000785">
    <property type="term" value="C:chromatin"/>
    <property type="evidence" value="ECO:0007669"/>
    <property type="project" value="TreeGrafter"/>
</dbReference>
<keyword evidence="14" id="KW-1185">Reference proteome</keyword>
<dbReference type="GO" id="GO:0008270">
    <property type="term" value="F:zinc ion binding"/>
    <property type="evidence" value="ECO:0007669"/>
    <property type="project" value="UniProtKB-KW"/>
</dbReference>
<dbReference type="InterPro" id="IPR023321">
    <property type="entry name" value="PINIT"/>
</dbReference>
<feature type="domain" description="SP-RING-type" evidence="11">
    <location>
        <begin position="313"/>
        <end position="398"/>
    </location>
</feature>
<feature type="compositionally biased region" description="Acidic residues" evidence="9">
    <location>
        <begin position="427"/>
        <end position="437"/>
    </location>
</feature>
<evidence type="ECO:0000256" key="9">
    <source>
        <dbReference type="SAM" id="MobiDB-lite"/>
    </source>
</evidence>
<dbReference type="Pfam" id="PF14324">
    <property type="entry name" value="PINIT"/>
    <property type="match status" value="1"/>
</dbReference>
<dbReference type="EMBL" id="PDLM01000001">
    <property type="protein sequence ID" value="RDW89323.1"/>
    <property type="molecule type" value="Genomic_DNA"/>
</dbReference>
<reference evidence="13 14" key="1">
    <citation type="journal article" date="2018" name="IMA Fungus">
        <title>IMA Genome-F 9: Draft genome sequence of Annulohypoxylon stygium, Aspergillus mulundensis, Berkeleyomyces basicola (syn. Thielaviopsis basicola), Ceratocystis smalleyi, two Cercospora beticola strains, Coleophoma cylindrospora, Fusarium fracticaudum, Phialophora cf. hyalina, and Morchella septimelata.</title>
        <authorList>
            <person name="Wingfield B.D."/>
            <person name="Bills G.F."/>
            <person name="Dong Y."/>
            <person name="Huang W."/>
            <person name="Nel W.J."/>
            <person name="Swalarsk-Parry B.S."/>
            <person name="Vaghefi N."/>
            <person name="Wilken P.M."/>
            <person name="An Z."/>
            <person name="de Beer Z.W."/>
            <person name="De Vos L."/>
            <person name="Chen L."/>
            <person name="Duong T.A."/>
            <person name="Gao Y."/>
            <person name="Hammerbacher A."/>
            <person name="Kikkert J.R."/>
            <person name="Li Y."/>
            <person name="Li H."/>
            <person name="Li K."/>
            <person name="Li Q."/>
            <person name="Liu X."/>
            <person name="Ma X."/>
            <person name="Naidoo K."/>
            <person name="Pethybridge S.J."/>
            <person name="Sun J."/>
            <person name="Steenkamp E.T."/>
            <person name="van der Nest M.A."/>
            <person name="van Wyk S."/>
            <person name="Wingfield M.J."/>
            <person name="Xiong C."/>
            <person name="Yue Q."/>
            <person name="Zhang X."/>
        </authorList>
    </citation>
    <scope>NUCLEOTIDE SEQUENCE [LARGE SCALE GENOMIC DNA]</scope>
    <source>
        <strain evidence="13 14">BP6252</strain>
    </source>
</reference>
<dbReference type="PANTHER" id="PTHR10782:SF4">
    <property type="entry name" value="TONALLI, ISOFORM E"/>
    <property type="match status" value="1"/>
</dbReference>
<feature type="domain" description="SAP" evidence="10">
    <location>
        <begin position="23"/>
        <end position="57"/>
    </location>
</feature>
<feature type="compositionally biased region" description="Low complexity" evidence="9">
    <location>
        <begin position="466"/>
        <end position="477"/>
    </location>
</feature>
<dbReference type="Gene3D" id="2.60.120.780">
    <property type="entry name" value="PINIT domain"/>
    <property type="match status" value="1"/>
</dbReference>
<keyword evidence="3" id="KW-0808">Transferase</keyword>
<evidence type="ECO:0000259" key="10">
    <source>
        <dbReference type="PROSITE" id="PS50800"/>
    </source>
</evidence>
<evidence type="ECO:0000256" key="2">
    <source>
        <dbReference type="ARBA" id="ARBA00005383"/>
    </source>
</evidence>
<keyword evidence="5 8" id="KW-0863">Zinc-finger</keyword>
<protein>
    <recommendedName>
        <fullName evidence="15">E3 SUMO-protein ligase pli1</fullName>
    </recommendedName>
</protein>
<dbReference type="OrthoDB" id="28127at2759"/>
<evidence type="ECO:0000259" key="11">
    <source>
        <dbReference type="PROSITE" id="PS51044"/>
    </source>
</evidence>
<dbReference type="STRING" id="1849047.A0A3D8SSL9"/>
<dbReference type="PROSITE" id="PS51466">
    <property type="entry name" value="PINIT"/>
    <property type="match status" value="1"/>
</dbReference>
<evidence type="ECO:0008006" key="15">
    <source>
        <dbReference type="Google" id="ProtNLM"/>
    </source>
</evidence>
<sequence length="521" mass="57199">MASMGAVGVDFNPDPIIRRLRGSGGLVNRLLQQILQAEGLPKHGVKAELQDRIAERLRAYAQQRNAQRYVRLTRMIENPREIPAPGLPPPPMNGYINHVLPPVGPPPPYSALPQPYSFQSNMGNSMSSSPNNVRGSGYNFEFKDSPFFQLKEQIGVTRVCDAMQQHRHTVSIEIKVANHPILSRVANDPTLKVMVFCSGEAHGRQDIAFPHQSEIKVNGGEIRANLRGLKGKPGSTRPADITSALRLKLANYANTVDMTYALTSKAGGGSPQKFYLVVYIVQSVPVSDLVSKLEGGKRITKDRVIQEMVSKARDTDIVATSTVLSLKCPLSTLRIDLPCRSMSCRHNQCFDATSYMQLQEQGPTWLCPICNFSAPFDTLAVDEYVRDILKNTSKSTDQVTIEPQGSWKSYERPKEPSTNGRSSLSFADDDDDDDDLVEIVQGGQPRLDTPAYRTPSSIPMPNSREPSAASSVPVRVASGKRPVSAVIDLTSSGDEDDEPISRAPKRQQTNGYGPAIPNYRG</sequence>